<keyword evidence="11" id="KW-1185">Reference proteome</keyword>
<evidence type="ECO:0000256" key="2">
    <source>
        <dbReference type="ARBA" id="ARBA00015915"/>
    </source>
</evidence>
<dbReference type="GO" id="GO:0046872">
    <property type="term" value="F:metal ion binding"/>
    <property type="evidence" value="ECO:0007669"/>
    <property type="project" value="InterPro"/>
</dbReference>
<dbReference type="STRING" id="54398.Ga0074115_13611"/>
<gene>
    <name evidence="8" type="ORF">Ga0074115_13611</name>
    <name evidence="9" type="ORF">Ga0076813_16416</name>
</gene>
<proteinExistence type="inferred from homology"/>
<keyword evidence="5" id="KW-0862">Zinc</keyword>
<sequence>MSQKKKITTHSLAEGRLTLLLLLLVLLPLSLPAAQPIRVFVSALPQKHLVEQVGGDLVQVSAMVRPGYNPASYTPTPRQVAALTQADLFIRCGLPFEAAWMERIRAANPGMRLVDARDGLPLRKIEAPSHQHGDASEAAEHEALDPHIWTSPRLAKQMAAQIQVELSRLAPQHQAKFEHNYQRFAQQLEQLDREIKQQLSGLRSRRFMVFHPAWGYFADTYGLTQIAIEQEGKEPGARALTALIEQARAKQVRVIFVQPQFNRKTAQRLAAAIGGRVEPIDPLAENYIDNLRRVARLIAEANRQ</sequence>
<dbReference type="PANTHER" id="PTHR42953">
    <property type="entry name" value="HIGH-AFFINITY ZINC UPTAKE SYSTEM PROTEIN ZNUA-RELATED"/>
    <property type="match status" value="1"/>
</dbReference>
<keyword evidence="5" id="KW-0406">Ion transport</keyword>
<dbReference type="PRINTS" id="PR00690">
    <property type="entry name" value="ADHESNFAMILY"/>
</dbReference>
<dbReference type="AlphaFoldDB" id="A0A0T5ZB13"/>
<dbReference type="InterPro" id="IPR050492">
    <property type="entry name" value="Bact_metal-bind_prot9"/>
</dbReference>
<organism evidence="9 10">
    <name type="scientific">endosymbiont of Ridgeia piscesae</name>
    <dbReference type="NCBI Taxonomy" id="54398"/>
    <lineage>
        <taxon>Bacteria</taxon>
        <taxon>Pseudomonadati</taxon>
        <taxon>Pseudomonadota</taxon>
        <taxon>Gammaproteobacteria</taxon>
        <taxon>sulfur-oxidizing symbionts</taxon>
    </lineage>
</organism>
<evidence type="ECO:0000256" key="3">
    <source>
        <dbReference type="ARBA" id="ARBA00022448"/>
    </source>
</evidence>
<evidence type="ECO:0000256" key="5">
    <source>
        <dbReference type="ARBA" id="ARBA00022906"/>
    </source>
</evidence>
<comment type="caution">
    <text evidence="9">The sequence shown here is derived from an EMBL/GenBank/DDBJ whole genome shotgun (WGS) entry which is preliminary data.</text>
</comment>
<protein>
    <recommendedName>
        <fullName evidence="2">High-affinity zinc uptake system protein ZnuA</fullName>
    </recommendedName>
</protein>
<dbReference type="EMBL" id="LDXT01000061">
    <property type="protein sequence ID" value="KRT56249.1"/>
    <property type="molecule type" value="Genomic_DNA"/>
</dbReference>
<dbReference type="Pfam" id="PF01297">
    <property type="entry name" value="ZnuA"/>
    <property type="match status" value="1"/>
</dbReference>
<reference evidence="10 11" key="1">
    <citation type="submission" date="2015-11" db="EMBL/GenBank/DDBJ databases">
        <title>The genome of Candidatus Endoriftia persephone in Ridgeia piscesae and population structure of the North Eastern Pacific vestimentiferan symbionts.</title>
        <authorList>
            <person name="Perez M."/>
            <person name="Juniper K.S."/>
        </authorList>
    </citation>
    <scope>NUCLEOTIDE SEQUENCE [LARGE SCALE GENOMIC DNA]</scope>
    <source>
        <strain evidence="9">Ind10</strain>
        <strain evidence="8">Ind11</strain>
    </source>
</reference>
<dbReference type="PATRIC" id="fig|54398.3.peg.2813"/>
<evidence type="ECO:0000313" key="11">
    <source>
        <dbReference type="Proteomes" id="UP000051634"/>
    </source>
</evidence>
<dbReference type="RefSeq" id="WP_057956971.1">
    <property type="nucleotide sequence ID" value="NZ_KQ556978.1"/>
</dbReference>
<dbReference type="InterPro" id="IPR006127">
    <property type="entry name" value="ZnuA-like"/>
</dbReference>
<evidence type="ECO:0000313" key="10">
    <source>
        <dbReference type="Proteomes" id="UP000051276"/>
    </source>
</evidence>
<dbReference type="InterPro" id="IPR006128">
    <property type="entry name" value="Lipoprotein_PsaA-like"/>
</dbReference>
<keyword evidence="5" id="KW-0864">Zinc transport</keyword>
<keyword evidence="4" id="KW-0732">Signal</keyword>
<dbReference type="Proteomes" id="UP000051634">
    <property type="component" value="Unassembled WGS sequence"/>
</dbReference>
<evidence type="ECO:0000256" key="7">
    <source>
        <dbReference type="SAM" id="Coils"/>
    </source>
</evidence>
<keyword evidence="7" id="KW-0175">Coiled coil</keyword>
<evidence type="ECO:0000256" key="4">
    <source>
        <dbReference type="ARBA" id="ARBA00022729"/>
    </source>
</evidence>
<dbReference type="EMBL" id="LMXI01000053">
    <property type="protein sequence ID" value="KRT59971.1"/>
    <property type="molecule type" value="Genomic_DNA"/>
</dbReference>
<feature type="coiled-coil region" evidence="7">
    <location>
        <begin position="174"/>
        <end position="205"/>
    </location>
</feature>
<evidence type="ECO:0000313" key="8">
    <source>
        <dbReference type="EMBL" id="KRT56249.1"/>
    </source>
</evidence>
<dbReference type="SUPFAM" id="SSF53807">
    <property type="entry name" value="Helical backbone' metal receptor"/>
    <property type="match status" value="1"/>
</dbReference>
<accession>A0A0T5ZB13</accession>
<evidence type="ECO:0000256" key="1">
    <source>
        <dbReference type="ARBA" id="ARBA00011028"/>
    </source>
</evidence>
<dbReference type="GO" id="GO:0006829">
    <property type="term" value="P:zinc ion transport"/>
    <property type="evidence" value="ECO:0007669"/>
    <property type="project" value="UniProtKB-KW"/>
</dbReference>
<dbReference type="GO" id="GO:0007155">
    <property type="term" value="P:cell adhesion"/>
    <property type="evidence" value="ECO:0007669"/>
    <property type="project" value="InterPro"/>
</dbReference>
<dbReference type="Gene3D" id="3.40.50.1980">
    <property type="entry name" value="Nitrogenase molybdenum iron protein domain"/>
    <property type="match status" value="2"/>
</dbReference>
<evidence type="ECO:0000313" key="9">
    <source>
        <dbReference type="EMBL" id="KRT59971.1"/>
    </source>
</evidence>
<name>A0A0T5ZB13_9GAMM</name>
<evidence type="ECO:0000256" key="6">
    <source>
        <dbReference type="RuleBase" id="RU003512"/>
    </source>
</evidence>
<comment type="similarity">
    <text evidence="1 6">Belongs to the bacterial solute-binding protein 9 family.</text>
</comment>
<dbReference type="PANTHER" id="PTHR42953:SF3">
    <property type="entry name" value="HIGH-AFFINITY ZINC UPTAKE SYSTEM PROTEIN ZNUA"/>
    <property type="match status" value="1"/>
</dbReference>
<keyword evidence="3 6" id="KW-0813">Transport</keyword>
<dbReference type="Proteomes" id="UP000051276">
    <property type="component" value="Unassembled WGS sequence"/>
</dbReference>
<dbReference type="OrthoDB" id="9793396at2"/>